<evidence type="ECO:0000313" key="1">
    <source>
        <dbReference type="EMBL" id="GAI70346.1"/>
    </source>
</evidence>
<protein>
    <submittedName>
        <fullName evidence="1">Uncharacterized protein</fullName>
    </submittedName>
</protein>
<dbReference type="AlphaFoldDB" id="X1RTQ4"/>
<reference evidence="1" key="1">
    <citation type="journal article" date="2014" name="Front. Microbiol.">
        <title>High frequency of phylogenetically diverse reductive dehalogenase-homologous genes in deep subseafloor sedimentary metagenomes.</title>
        <authorList>
            <person name="Kawai M."/>
            <person name="Futagami T."/>
            <person name="Toyoda A."/>
            <person name="Takaki Y."/>
            <person name="Nishi S."/>
            <person name="Hori S."/>
            <person name="Arai W."/>
            <person name="Tsubouchi T."/>
            <person name="Morono Y."/>
            <person name="Uchiyama I."/>
            <person name="Ito T."/>
            <person name="Fujiyama A."/>
            <person name="Inagaki F."/>
            <person name="Takami H."/>
        </authorList>
    </citation>
    <scope>NUCLEOTIDE SEQUENCE</scope>
    <source>
        <strain evidence="1">Expedition CK06-06</strain>
    </source>
</reference>
<dbReference type="SUPFAM" id="SSF56954">
    <property type="entry name" value="Outer membrane efflux proteins (OEP)"/>
    <property type="match status" value="1"/>
</dbReference>
<gene>
    <name evidence="1" type="ORF">S12H4_06564</name>
</gene>
<dbReference type="EMBL" id="BARW01002324">
    <property type="protein sequence ID" value="GAI70346.1"/>
    <property type="molecule type" value="Genomic_DNA"/>
</dbReference>
<accession>X1RTQ4</accession>
<dbReference type="GO" id="GO:0015562">
    <property type="term" value="F:efflux transmembrane transporter activity"/>
    <property type="evidence" value="ECO:0007669"/>
    <property type="project" value="InterPro"/>
</dbReference>
<dbReference type="Gene3D" id="1.20.1600.10">
    <property type="entry name" value="Outer membrane efflux proteins (OEP)"/>
    <property type="match status" value="1"/>
</dbReference>
<organism evidence="1">
    <name type="scientific">marine sediment metagenome</name>
    <dbReference type="NCBI Taxonomy" id="412755"/>
    <lineage>
        <taxon>unclassified sequences</taxon>
        <taxon>metagenomes</taxon>
        <taxon>ecological metagenomes</taxon>
    </lineage>
</organism>
<comment type="caution">
    <text evidence="1">The sequence shown here is derived from an EMBL/GenBank/DDBJ whole genome shotgun (WGS) entry which is preliminary data.</text>
</comment>
<proteinExistence type="predicted"/>
<sequence length="192" mass="22083">MNQIQALPDPGKGLDIQLSVRGGLTTYADEDDRAVWFGPTGGVGLEIPLFSPSRRRERIMDRLTYAKELEKAKQDYFDLKNSIVSELLSKLKRVFGLQTEKRKLEELTSFLDSNVESLKQQVKTGVIKATDLWELTERIMDTEADIYNRSTELKVLKREIAINFGGEKTRQLRQMLEQLSVKLVEEVYLESR</sequence>
<name>X1RTQ4_9ZZZZ</name>